<reference evidence="1" key="1">
    <citation type="submission" date="2006-10" db="EMBL/GenBank/DDBJ databases">
        <authorList>
            <person name="Amadeo P."/>
            <person name="Zhao Q."/>
            <person name="Wortman J."/>
            <person name="Fraser-Liggett C."/>
            <person name="Carlton J."/>
        </authorList>
    </citation>
    <scope>NUCLEOTIDE SEQUENCE</scope>
    <source>
        <strain evidence="1">G3</strain>
    </source>
</reference>
<organism evidence="1 2">
    <name type="scientific">Trichomonas vaginalis (strain ATCC PRA-98 / G3)</name>
    <dbReference type="NCBI Taxonomy" id="412133"/>
    <lineage>
        <taxon>Eukaryota</taxon>
        <taxon>Metamonada</taxon>
        <taxon>Parabasalia</taxon>
        <taxon>Trichomonadida</taxon>
        <taxon>Trichomonadidae</taxon>
        <taxon>Trichomonas</taxon>
    </lineage>
</organism>
<proteinExistence type="predicted"/>
<sequence length="114" mass="13147">MEILKSQDSLNELHIDEYKLKSLALNCTATNPDSRREANFIKNFVLTEATILDKEQKLEFDTLFQKGILDQVEHLINNNFPLEQIKAKLNLISPLPQFVARTNELSFKAEQKSN</sequence>
<accession>A2DXY1</accession>
<reference evidence="1" key="2">
    <citation type="journal article" date="2007" name="Science">
        <title>Draft genome sequence of the sexually transmitted pathogen Trichomonas vaginalis.</title>
        <authorList>
            <person name="Carlton J.M."/>
            <person name="Hirt R.P."/>
            <person name="Silva J.C."/>
            <person name="Delcher A.L."/>
            <person name="Schatz M."/>
            <person name="Zhao Q."/>
            <person name="Wortman J.R."/>
            <person name="Bidwell S.L."/>
            <person name="Alsmark U.C.M."/>
            <person name="Besteiro S."/>
            <person name="Sicheritz-Ponten T."/>
            <person name="Noel C.J."/>
            <person name="Dacks J.B."/>
            <person name="Foster P.G."/>
            <person name="Simillion C."/>
            <person name="Van de Peer Y."/>
            <person name="Miranda-Saavedra D."/>
            <person name="Barton G.J."/>
            <person name="Westrop G.D."/>
            <person name="Mueller S."/>
            <person name="Dessi D."/>
            <person name="Fiori P.L."/>
            <person name="Ren Q."/>
            <person name="Paulsen I."/>
            <person name="Zhang H."/>
            <person name="Bastida-Corcuera F.D."/>
            <person name="Simoes-Barbosa A."/>
            <person name="Brown M.T."/>
            <person name="Hayes R.D."/>
            <person name="Mukherjee M."/>
            <person name="Okumura C.Y."/>
            <person name="Schneider R."/>
            <person name="Smith A.J."/>
            <person name="Vanacova S."/>
            <person name="Villalvazo M."/>
            <person name="Haas B.J."/>
            <person name="Pertea M."/>
            <person name="Feldblyum T.V."/>
            <person name="Utterback T.R."/>
            <person name="Shu C.L."/>
            <person name="Osoegawa K."/>
            <person name="de Jong P.J."/>
            <person name="Hrdy I."/>
            <person name="Horvathova L."/>
            <person name="Zubacova Z."/>
            <person name="Dolezal P."/>
            <person name="Malik S.B."/>
            <person name="Logsdon J.M. Jr."/>
            <person name="Henze K."/>
            <person name="Gupta A."/>
            <person name="Wang C.C."/>
            <person name="Dunne R.L."/>
            <person name="Upcroft J.A."/>
            <person name="Upcroft P."/>
            <person name="White O."/>
            <person name="Salzberg S.L."/>
            <person name="Tang P."/>
            <person name="Chiu C.-H."/>
            <person name="Lee Y.-S."/>
            <person name="Embley T.M."/>
            <person name="Coombs G.H."/>
            <person name="Mottram J.C."/>
            <person name="Tachezy J."/>
            <person name="Fraser-Liggett C.M."/>
            <person name="Johnson P.J."/>
        </authorList>
    </citation>
    <scope>NUCLEOTIDE SEQUENCE [LARGE SCALE GENOMIC DNA]</scope>
    <source>
        <strain evidence="1">G3</strain>
    </source>
</reference>
<evidence type="ECO:0000313" key="1">
    <source>
        <dbReference type="EMBL" id="EAY14717.1"/>
    </source>
</evidence>
<dbReference type="InParanoid" id="A2DXY1"/>
<dbReference type="VEuPathDB" id="TrichDB:TVAGG3_0961070"/>
<name>A2DXY1_TRIV3</name>
<evidence type="ECO:0000313" key="2">
    <source>
        <dbReference type="Proteomes" id="UP000001542"/>
    </source>
</evidence>
<dbReference type="KEGG" id="tva:4772710"/>
<keyword evidence="2" id="KW-1185">Reference proteome</keyword>
<protein>
    <submittedName>
        <fullName evidence="1">Uncharacterized protein</fullName>
    </submittedName>
</protein>
<dbReference type="VEuPathDB" id="TrichDB:TVAG_038230"/>
<dbReference type="EMBL" id="DS113266">
    <property type="protein sequence ID" value="EAY14717.1"/>
    <property type="molecule type" value="Genomic_DNA"/>
</dbReference>
<dbReference type="Proteomes" id="UP000001542">
    <property type="component" value="Unassembled WGS sequence"/>
</dbReference>
<dbReference type="RefSeq" id="XP_001326940.1">
    <property type="nucleotide sequence ID" value="XM_001326905.1"/>
</dbReference>
<gene>
    <name evidence="1" type="ORF">TVAG_038230</name>
</gene>
<dbReference type="AlphaFoldDB" id="A2DXY1"/>